<evidence type="ECO:0000259" key="10">
    <source>
        <dbReference type="PROSITE" id="PS51192"/>
    </source>
</evidence>
<evidence type="ECO:0000256" key="8">
    <source>
        <dbReference type="ARBA" id="ARBA00023242"/>
    </source>
</evidence>
<keyword evidence="7" id="KW-0175">Coiled coil</keyword>
<keyword evidence="5" id="KW-0347">Helicase</keyword>
<gene>
    <name evidence="12" type="ORF">M514_13876</name>
</gene>
<dbReference type="Pfam" id="PF00176">
    <property type="entry name" value="SNF2-rel_dom"/>
    <property type="match status" value="1"/>
</dbReference>
<feature type="compositionally biased region" description="Acidic residues" evidence="9">
    <location>
        <begin position="81"/>
        <end position="90"/>
    </location>
</feature>
<evidence type="ECO:0000256" key="9">
    <source>
        <dbReference type="SAM" id="MobiDB-lite"/>
    </source>
</evidence>
<feature type="non-terminal residue" evidence="12">
    <location>
        <position position="1"/>
    </location>
</feature>
<evidence type="ECO:0000256" key="2">
    <source>
        <dbReference type="ARBA" id="ARBA00007025"/>
    </source>
</evidence>
<comment type="similarity">
    <text evidence="2">Belongs to the SNF2/RAD54 helicase family.</text>
</comment>
<evidence type="ECO:0000256" key="4">
    <source>
        <dbReference type="ARBA" id="ARBA00022801"/>
    </source>
</evidence>
<feature type="region of interest" description="Disordered" evidence="9">
    <location>
        <begin position="62"/>
        <end position="90"/>
    </location>
</feature>
<evidence type="ECO:0000256" key="3">
    <source>
        <dbReference type="ARBA" id="ARBA00022741"/>
    </source>
</evidence>
<dbReference type="InterPro" id="IPR000330">
    <property type="entry name" value="SNF2_N"/>
</dbReference>
<feature type="domain" description="Helicase ATP-binding" evidence="10">
    <location>
        <begin position="169"/>
        <end position="339"/>
    </location>
</feature>
<dbReference type="GO" id="GO:0005634">
    <property type="term" value="C:nucleus"/>
    <property type="evidence" value="ECO:0007669"/>
    <property type="project" value="UniProtKB-SubCell"/>
</dbReference>
<dbReference type="GO" id="GO:0005524">
    <property type="term" value="F:ATP binding"/>
    <property type="evidence" value="ECO:0007669"/>
    <property type="project" value="UniProtKB-KW"/>
</dbReference>
<dbReference type="SMART" id="SM00487">
    <property type="entry name" value="DEXDc"/>
    <property type="match status" value="1"/>
</dbReference>
<name>A0A085N157_9BILA</name>
<evidence type="ECO:0000256" key="5">
    <source>
        <dbReference type="ARBA" id="ARBA00022806"/>
    </source>
</evidence>
<dbReference type="SUPFAM" id="SSF52540">
    <property type="entry name" value="P-loop containing nucleoside triphosphate hydrolases"/>
    <property type="match status" value="2"/>
</dbReference>
<dbReference type="InterPro" id="IPR027417">
    <property type="entry name" value="P-loop_NTPase"/>
</dbReference>
<evidence type="ECO:0000259" key="11">
    <source>
        <dbReference type="PROSITE" id="PS51194"/>
    </source>
</evidence>
<reference evidence="12" key="1">
    <citation type="journal article" date="2014" name="Nat. Genet.">
        <title>Genome and transcriptome of the porcine whipworm Trichuris suis.</title>
        <authorList>
            <person name="Jex A.R."/>
            <person name="Nejsum P."/>
            <person name="Schwarz E.M."/>
            <person name="Hu L."/>
            <person name="Young N.D."/>
            <person name="Hall R.S."/>
            <person name="Korhonen P.K."/>
            <person name="Liao S."/>
            <person name="Thamsborg S."/>
            <person name="Xia J."/>
            <person name="Xu P."/>
            <person name="Wang S."/>
            <person name="Scheerlinck J.P."/>
            <person name="Hofmann A."/>
            <person name="Sternberg P.W."/>
            <person name="Wang J."/>
            <person name="Gasser R.B."/>
        </authorList>
    </citation>
    <scope>NUCLEOTIDE SEQUENCE [LARGE SCALE GENOMIC DNA]</scope>
    <source>
        <strain evidence="12">DCEP-RM93F</strain>
    </source>
</reference>
<dbReference type="CDD" id="cd18793">
    <property type="entry name" value="SF2_C_SNF"/>
    <property type="match status" value="1"/>
</dbReference>
<keyword evidence="8" id="KW-0539">Nucleus</keyword>
<dbReference type="GO" id="GO:0016787">
    <property type="term" value="F:hydrolase activity"/>
    <property type="evidence" value="ECO:0007669"/>
    <property type="project" value="UniProtKB-KW"/>
</dbReference>
<feature type="compositionally biased region" description="Polar residues" evidence="9">
    <location>
        <begin position="62"/>
        <end position="80"/>
    </location>
</feature>
<evidence type="ECO:0000256" key="1">
    <source>
        <dbReference type="ARBA" id="ARBA00004123"/>
    </source>
</evidence>
<evidence type="ECO:0000256" key="7">
    <source>
        <dbReference type="ARBA" id="ARBA00023054"/>
    </source>
</evidence>
<dbReference type="EMBL" id="KL367578">
    <property type="protein sequence ID" value="KFD63203.1"/>
    <property type="molecule type" value="Genomic_DNA"/>
</dbReference>
<sequence>AELISVTCFVKGIGRRIFYCYVDAGDFGVPCQGRCFVFWSSANLSYLAVWFYVDETSGYSMDSTETTTRNSGESSYSDQTAADDTDSEYSDPAEALKKAEDYLSKCARFKEFVMKKLAENSTIIEGVDSADSNGKKRKTKHVDKAPEYNIPYFTGKLRSYQIDGVKWLKSHDLASLNGILADDMGLGKTVQCIAFLCDLIREGVVGPFCIVVPCATLDNWESEFKRFAPKVPILIFHGNKEERRKMEHKFNQLQRVGSKKCYPIIICNYEVVMAEKNLFKNIEWRFLILDEGHRIKNCGGLTRKLMKQLPSSGRLLLTGTPVQNNIEELWSLLNFVMPELFFDKEWFKEYFDFGSVMRSADTSAVEACKEIVERIHDILDPFILRRMKTDVEQQLPRKKEFIVYTPLSELQVKFLKQVKILQQAGSKDQQVENIQPSKRLRGLDESSNVVPTDLAVGNFTSKKRICPMTFRHIANHPYLLNEAESDKASGSDLVNNSGKMMVMDRLLQSLFREGGHKVLIFSQFVEMIYILERYCEYRRFEYRSYHGQMSAVSRHQSLREFNDDANVFILLLSTRAGGLGLNLMAADTVIIYDSDWNPQCDNQATDRCYRIGQHKPVNAYRLVARGTIDEIMVQRASGKQRLEVAVVEAGKFTGRVRKRSSLDMDELIQLLADTDYDEIAQLVDEK</sequence>
<dbReference type="Proteomes" id="UP000030758">
    <property type="component" value="Unassembled WGS sequence"/>
</dbReference>
<evidence type="ECO:0008006" key="13">
    <source>
        <dbReference type="Google" id="ProtNLM"/>
    </source>
</evidence>
<dbReference type="Gene3D" id="3.40.50.300">
    <property type="entry name" value="P-loop containing nucleotide triphosphate hydrolases"/>
    <property type="match status" value="1"/>
</dbReference>
<comment type="subcellular location">
    <subcellularLocation>
        <location evidence="1">Nucleus</location>
    </subcellularLocation>
</comment>
<keyword evidence="6" id="KW-0067">ATP-binding</keyword>
<evidence type="ECO:0000313" key="12">
    <source>
        <dbReference type="EMBL" id="KFD63203.1"/>
    </source>
</evidence>
<dbReference type="GO" id="GO:0004386">
    <property type="term" value="F:helicase activity"/>
    <property type="evidence" value="ECO:0007669"/>
    <property type="project" value="UniProtKB-KW"/>
</dbReference>
<feature type="domain" description="Helicase C-terminal" evidence="11">
    <location>
        <begin position="502"/>
        <end position="668"/>
    </location>
</feature>
<dbReference type="FunFam" id="3.40.50.10810:FF:000015">
    <property type="entry name" value="lymphoid-specific helicase isoform X1"/>
    <property type="match status" value="1"/>
</dbReference>
<keyword evidence="4" id="KW-0378">Hydrolase</keyword>
<dbReference type="InterPro" id="IPR049730">
    <property type="entry name" value="SNF2/RAD54-like_C"/>
</dbReference>
<dbReference type="InterPro" id="IPR014001">
    <property type="entry name" value="Helicase_ATP-bd"/>
</dbReference>
<dbReference type="AlphaFoldDB" id="A0A085N157"/>
<keyword evidence="3" id="KW-0547">Nucleotide-binding</keyword>
<protein>
    <recommendedName>
        <fullName evidence="13">Protein, SNF2 family</fullName>
    </recommendedName>
</protein>
<dbReference type="PROSITE" id="PS51192">
    <property type="entry name" value="HELICASE_ATP_BIND_1"/>
    <property type="match status" value="1"/>
</dbReference>
<dbReference type="InterPro" id="IPR001650">
    <property type="entry name" value="Helicase_C-like"/>
</dbReference>
<dbReference type="Pfam" id="PF00271">
    <property type="entry name" value="Helicase_C"/>
    <property type="match status" value="1"/>
</dbReference>
<dbReference type="PROSITE" id="PS51194">
    <property type="entry name" value="HELICASE_CTER"/>
    <property type="match status" value="1"/>
</dbReference>
<accession>A0A085N157</accession>
<organism evidence="12">
    <name type="scientific">Trichuris suis</name>
    <name type="common">pig whipworm</name>
    <dbReference type="NCBI Taxonomy" id="68888"/>
    <lineage>
        <taxon>Eukaryota</taxon>
        <taxon>Metazoa</taxon>
        <taxon>Ecdysozoa</taxon>
        <taxon>Nematoda</taxon>
        <taxon>Enoplea</taxon>
        <taxon>Dorylaimia</taxon>
        <taxon>Trichinellida</taxon>
        <taxon>Trichuridae</taxon>
        <taxon>Trichuris</taxon>
    </lineage>
</organism>
<evidence type="ECO:0000256" key="6">
    <source>
        <dbReference type="ARBA" id="ARBA00022840"/>
    </source>
</evidence>
<dbReference type="PANTHER" id="PTHR10799">
    <property type="entry name" value="SNF2/RAD54 HELICASE FAMILY"/>
    <property type="match status" value="1"/>
</dbReference>
<dbReference type="InterPro" id="IPR038718">
    <property type="entry name" value="SNF2-like_sf"/>
</dbReference>
<dbReference type="Gene3D" id="3.40.50.10810">
    <property type="entry name" value="Tandem AAA-ATPase domain"/>
    <property type="match status" value="1"/>
</dbReference>
<proteinExistence type="inferred from homology"/>
<dbReference type="SMART" id="SM00490">
    <property type="entry name" value="HELICc"/>
    <property type="match status" value="1"/>
</dbReference>